<evidence type="ECO:0000313" key="2">
    <source>
        <dbReference type="Proteomes" id="UP000699042"/>
    </source>
</evidence>
<comment type="caution">
    <text evidence="1">The sequence shown here is derived from an EMBL/GenBank/DDBJ whole genome shotgun (WGS) entry which is preliminary data.</text>
</comment>
<dbReference type="Proteomes" id="UP000699042">
    <property type="component" value="Unassembled WGS sequence"/>
</dbReference>
<accession>A0A9P7RDH4</accession>
<organism evidence="1 2">
    <name type="scientific">Colletotrichum scovillei</name>
    <dbReference type="NCBI Taxonomy" id="1209932"/>
    <lineage>
        <taxon>Eukaryota</taxon>
        <taxon>Fungi</taxon>
        <taxon>Dikarya</taxon>
        <taxon>Ascomycota</taxon>
        <taxon>Pezizomycotina</taxon>
        <taxon>Sordariomycetes</taxon>
        <taxon>Hypocreomycetidae</taxon>
        <taxon>Glomerellales</taxon>
        <taxon>Glomerellaceae</taxon>
        <taxon>Colletotrichum</taxon>
        <taxon>Colletotrichum acutatum species complex</taxon>
    </lineage>
</organism>
<proteinExistence type="predicted"/>
<keyword evidence="2" id="KW-1185">Reference proteome</keyword>
<dbReference type="AlphaFoldDB" id="A0A9P7RDH4"/>
<name>A0A9P7RDH4_9PEZI</name>
<evidence type="ECO:0000313" key="1">
    <source>
        <dbReference type="EMBL" id="KAG7054016.1"/>
    </source>
</evidence>
<gene>
    <name evidence="1" type="ORF">JMJ77_001092</name>
</gene>
<protein>
    <submittedName>
        <fullName evidence="1">Uncharacterized protein</fullName>
    </submittedName>
</protein>
<dbReference type="EMBL" id="JAESDN010000003">
    <property type="protein sequence ID" value="KAG7054016.1"/>
    <property type="molecule type" value="Genomic_DNA"/>
</dbReference>
<reference evidence="1" key="1">
    <citation type="submission" date="2021-05" db="EMBL/GenBank/DDBJ databases">
        <title>Comparative genomics of three Colletotrichum scovillei strains and genetic complementation revealed genes involved fungal growth and virulence on chili pepper.</title>
        <authorList>
            <person name="Hsieh D.-K."/>
            <person name="Chuang S.-C."/>
            <person name="Chen C.-Y."/>
            <person name="Chao Y.-T."/>
            <person name="Lu M.-Y.J."/>
            <person name="Lee M.-H."/>
            <person name="Shih M.-C."/>
        </authorList>
    </citation>
    <scope>NUCLEOTIDE SEQUENCE</scope>
    <source>
        <strain evidence="1">Coll-153</strain>
    </source>
</reference>
<sequence length="120" mass="12738">AIAPSAFTGVGAGIRGTWTPTALPGLLVPQLRRGQCQIPGKGASWLSTPGFPSRYSLRTQRNARTRIPLGVGIKEGHKIRTILHPDILPLRTTYSTCAVDFFFSSSPGPGEGYTTSQSGV</sequence>
<feature type="non-terminal residue" evidence="1">
    <location>
        <position position="120"/>
    </location>
</feature>